<organism evidence="1 2">
    <name type="scientific">Polyrhizophydium stewartii</name>
    <dbReference type="NCBI Taxonomy" id="2732419"/>
    <lineage>
        <taxon>Eukaryota</taxon>
        <taxon>Fungi</taxon>
        <taxon>Fungi incertae sedis</taxon>
        <taxon>Chytridiomycota</taxon>
        <taxon>Chytridiomycota incertae sedis</taxon>
        <taxon>Chytridiomycetes</taxon>
        <taxon>Rhizophydiales</taxon>
        <taxon>Rhizophydiales incertae sedis</taxon>
        <taxon>Polyrhizophydium</taxon>
    </lineage>
</organism>
<gene>
    <name evidence="1" type="ORF">HK105_205924</name>
</gene>
<proteinExistence type="predicted"/>
<dbReference type="Proteomes" id="UP001527925">
    <property type="component" value="Unassembled WGS sequence"/>
</dbReference>
<sequence>MAWSSRYSDIASCLVESRLVEHSAQDFSSLTQSSKPADVLPMPDSILRTDMLINLDKAADNGHAHVLEFLHKHRTEGFTEAMFRRAVDCDQRAAVRWVLENIDQQQLDLNRAMRSALSLQLFDMCDILEAYAQSRHIKLSVKRHRD</sequence>
<evidence type="ECO:0000313" key="1">
    <source>
        <dbReference type="EMBL" id="KAL2914573.1"/>
    </source>
</evidence>
<keyword evidence="2" id="KW-1185">Reference proteome</keyword>
<accession>A0ABR4N4V1</accession>
<name>A0ABR4N4V1_9FUNG</name>
<evidence type="ECO:0000313" key="2">
    <source>
        <dbReference type="Proteomes" id="UP001527925"/>
    </source>
</evidence>
<protein>
    <submittedName>
        <fullName evidence="1">Uncharacterized protein</fullName>
    </submittedName>
</protein>
<reference evidence="1 2" key="1">
    <citation type="submission" date="2023-09" db="EMBL/GenBank/DDBJ databases">
        <title>Pangenome analysis of Batrachochytrium dendrobatidis and related Chytrids.</title>
        <authorList>
            <person name="Yacoub M.N."/>
            <person name="Stajich J.E."/>
            <person name="James T.Y."/>
        </authorList>
    </citation>
    <scope>NUCLEOTIDE SEQUENCE [LARGE SCALE GENOMIC DNA]</scope>
    <source>
        <strain evidence="1 2">JEL0888</strain>
    </source>
</reference>
<dbReference type="EMBL" id="JADGIZ020000032">
    <property type="protein sequence ID" value="KAL2914573.1"/>
    <property type="molecule type" value="Genomic_DNA"/>
</dbReference>
<comment type="caution">
    <text evidence="1">The sequence shown here is derived from an EMBL/GenBank/DDBJ whole genome shotgun (WGS) entry which is preliminary data.</text>
</comment>